<dbReference type="AlphaFoldDB" id="A0A7K3WNR4"/>
<dbReference type="SUPFAM" id="SSF56784">
    <property type="entry name" value="HAD-like"/>
    <property type="match status" value="1"/>
</dbReference>
<gene>
    <name evidence="1" type="ORF">G3O08_07285</name>
</gene>
<reference evidence="1 2" key="1">
    <citation type="submission" date="2020-02" db="EMBL/GenBank/DDBJ databases">
        <title>Out from the shadows clarifying the taxonomy of the family Cryomorphaceae and related taxa by utilizing the GTDB taxonomic framework.</title>
        <authorList>
            <person name="Bowman J.P."/>
        </authorList>
    </citation>
    <scope>NUCLEOTIDE SEQUENCE [LARGE SCALE GENOMIC DNA]</scope>
    <source>
        <strain evidence="1 2">QSSC 1-22</strain>
    </source>
</reference>
<dbReference type="PIRSF" id="PIRSF020079">
    <property type="entry name" value="UCP020079"/>
    <property type="match status" value="1"/>
</dbReference>
<comment type="caution">
    <text evidence="1">The sequence shown here is derived from an EMBL/GenBank/DDBJ whole genome shotgun (WGS) entry which is preliminary data.</text>
</comment>
<dbReference type="Proteomes" id="UP000486602">
    <property type="component" value="Unassembled WGS sequence"/>
</dbReference>
<dbReference type="InterPro" id="IPR036412">
    <property type="entry name" value="HAD-like_sf"/>
</dbReference>
<accession>A0A7K3WNR4</accession>
<protein>
    <submittedName>
        <fullName evidence="1">Hydrolase</fullName>
    </submittedName>
</protein>
<dbReference type="InterPro" id="IPR016769">
    <property type="entry name" value="Phage_SP01_Orf1"/>
</dbReference>
<organism evidence="1 2">
    <name type="scientific">Cryomorpha ignava</name>
    <dbReference type="NCBI Taxonomy" id="101383"/>
    <lineage>
        <taxon>Bacteria</taxon>
        <taxon>Pseudomonadati</taxon>
        <taxon>Bacteroidota</taxon>
        <taxon>Flavobacteriia</taxon>
        <taxon>Flavobacteriales</taxon>
        <taxon>Cryomorphaceae</taxon>
        <taxon>Cryomorpha</taxon>
    </lineage>
</organism>
<name>A0A7K3WNR4_9FLAO</name>
<evidence type="ECO:0000313" key="1">
    <source>
        <dbReference type="EMBL" id="NEN23299.1"/>
    </source>
</evidence>
<dbReference type="Gene3D" id="3.40.50.1000">
    <property type="entry name" value="HAD superfamily/HAD-like"/>
    <property type="match status" value="1"/>
</dbReference>
<keyword evidence="1" id="KW-0378">Hydrolase</keyword>
<dbReference type="NCBIfam" id="NF046079">
    <property type="entry name" value="HAD_phos_BT0820"/>
    <property type="match status" value="1"/>
</dbReference>
<dbReference type="InterPro" id="IPR023214">
    <property type="entry name" value="HAD_sf"/>
</dbReference>
<dbReference type="RefSeq" id="WP_163284398.1">
    <property type="nucleotide sequence ID" value="NZ_JAAGVY010000010.1"/>
</dbReference>
<dbReference type="GO" id="GO:0016787">
    <property type="term" value="F:hydrolase activity"/>
    <property type="evidence" value="ECO:0007669"/>
    <property type="project" value="UniProtKB-KW"/>
</dbReference>
<sequence>MIREDALTIAVDFDGTIVEHTYPEIGDEMLFAFETLKALQKKGHKLILWTYREGKYLQEAVEYCKQNGITFYAVNRSYPEEEVEEGISRKINADIFIDDRNVGGFLGWGEIYQMLHPNDGDFDHQFKNEEAHRNHKSNRTLLSKLPWLKSKQKKR</sequence>
<proteinExistence type="predicted"/>
<keyword evidence="2" id="KW-1185">Reference proteome</keyword>
<dbReference type="EMBL" id="JAAGVY010000010">
    <property type="protein sequence ID" value="NEN23299.1"/>
    <property type="molecule type" value="Genomic_DNA"/>
</dbReference>
<evidence type="ECO:0000313" key="2">
    <source>
        <dbReference type="Proteomes" id="UP000486602"/>
    </source>
</evidence>